<dbReference type="OrthoDB" id="5363652at2"/>
<organism evidence="1 2">
    <name type="scientific">Cetobacterium ceti</name>
    <dbReference type="NCBI Taxonomy" id="180163"/>
    <lineage>
        <taxon>Bacteria</taxon>
        <taxon>Fusobacteriati</taxon>
        <taxon>Fusobacteriota</taxon>
        <taxon>Fusobacteriia</taxon>
        <taxon>Fusobacteriales</taxon>
        <taxon>Fusobacteriaceae</taxon>
        <taxon>Cetobacterium</taxon>
    </lineage>
</organism>
<protein>
    <submittedName>
        <fullName evidence="1">Abortive infection bacteriophage resistance protein</fullName>
    </submittedName>
</protein>
<evidence type="ECO:0000313" key="1">
    <source>
        <dbReference type="EMBL" id="SJZ95449.1"/>
    </source>
</evidence>
<accession>A0A1T4PVH2</accession>
<proteinExistence type="predicted"/>
<dbReference type="STRING" id="180163.SAMN02745174_02062"/>
<name>A0A1T4PVH2_9FUSO</name>
<reference evidence="1 2" key="1">
    <citation type="submission" date="2017-02" db="EMBL/GenBank/DDBJ databases">
        <authorList>
            <person name="Peterson S.W."/>
        </authorList>
    </citation>
    <scope>NUCLEOTIDE SEQUENCE [LARGE SCALE GENOMIC DNA]</scope>
    <source>
        <strain evidence="1 2">ATCC 700028</strain>
    </source>
</reference>
<evidence type="ECO:0000313" key="2">
    <source>
        <dbReference type="Proteomes" id="UP000191153"/>
    </source>
</evidence>
<dbReference type="Pfam" id="PF07751">
    <property type="entry name" value="Abi_2"/>
    <property type="match status" value="1"/>
</dbReference>
<dbReference type="Proteomes" id="UP000191153">
    <property type="component" value="Unassembled WGS sequence"/>
</dbReference>
<sequence>MSNKDIPFTLDNQIKTIKKYVVFRNKTKVEKLLIYTGYFRVSKYAKDLYSFLSAGILSNKPNQNQLIAYYEFDVKLRKILFNYTKKAEIQFKTHISNSISLKLGNPIFYLDDNNYTSTKGAKDKVGRNKNKENYSKFKKNIADFEKKLRTSIHKYPEFKEYTKQGKKKKMKIPCWAIFSYLDFGSMMHLYSYLKLDLRKEVLKYGYNKNADYSKLTTRCVDTWLDAIRNLRNICSHHNKLILKTSSIVLEEKSDTGILISYTDLFSRLYALKKILNQKDSLALKSDLKKLLNKTPINVYTYNILPIDWEIKYDSIRNL</sequence>
<dbReference type="AlphaFoldDB" id="A0A1T4PVH2"/>
<dbReference type="RefSeq" id="WP_078694514.1">
    <property type="nucleotide sequence ID" value="NZ_FUWX01000016.1"/>
</dbReference>
<dbReference type="InterPro" id="IPR011664">
    <property type="entry name" value="Abi_system_AbiD/AbiF-like"/>
</dbReference>
<gene>
    <name evidence="1" type="ORF">SAMN02745174_02062</name>
</gene>
<dbReference type="EMBL" id="FUWX01000016">
    <property type="protein sequence ID" value="SJZ95449.1"/>
    <property type="molecule type" value="Genomic_DNA"/>
</dbReference>
<keyword evidence="2" id="KW-1185">Reference proteome</keyword>